<dbReference type="PANTHER" id="PTHR36156:SF2">
    <property type="entry name" value="CUPIN TYPE-2 DOMAIN-CONTAINING PROTEIN"/>
    <property type="match status" value="1"/>
</dbReference>
<name>A0ABT0LIU9_9GAMM</name>
<dbReference type="SUPFAM" id="SSF51182">
    <property type="entry name" value="RmlC-like cupins"/>
    <property type="match status" value="1"/>
</dbReference>
<dbReference type="CDD" id="cd02231">
    <property type="entry name" value="cupin_BLL6423-like"/>
    <property type="match status" value="1"/>
</dbReference>
<gene>
    <name evidence="1" type="ORF">L2764_24750</name>
</gene>
<keyword evidence="2" id="KW-1185">Reference proteome</keyword>
<dbReference type="InterPro" id="IPR014710">
    <property type="entry name" value="RmlC-like_jellyroll"/>
</dbReference>
<dbReference type="RefSeq" id="WP_248943035.1">
    <property type="nucleotide sequence ID" value="NZ_JAKIKS010000178.1"/>
</dbReference>
<organism evidence="1 2">
    <name type="scientific">Shewanella surugensis</name>
    <dbReference type="NCBI Taxonomy" id="212020"/>
    <lineage>
        <taxon>Bacteria</taxon>
        <taxon>Pseudomonadati</taxon>
        <taxon>Pseudomonadota</taxon>
        <taxon>Gammaproteobacteria</taxon>
        <taxon>Alteromonadales</taxon>
        <taxon>Shewanellaceae</taxon>
        <taxon>Shewanella</taxon>
    </lineage>
</organism>
<comment type="caution">
    <text evidence="1">The sequence shown here is derived from an EMBL/GenBank/DDBJ whole genome shotgun (WGS) entry which is preliminary data.</text>
</comment>
<dbReference type="EMBL" id="JAKIKS010000178">
    <property type="protein sequence ID" value="MCL1127595.1"/>
    <property type="molecule type" value="Genomic_DNA"/>
</dbReference>
<dbReference type="InterPro" id="IPR011051">
    <property type="entry name" value="RmlC_Cupin_sf"/>
</dbReference>
<dbReference type="Gene3D" id="2.60.120.10">
    <property type="entry name" value="Jelly Rolls"/>
    <property type="match status" value="1"/>
</dbReference>
<accession>A0ABT0LIU9</accession>
<proteinExistence type="predicted"/>
<dbReference type="PANTHER" id="PTHR36156">
    <property type="entry name" value="SLR2101 PROTEIN"/>
    <property type="match status" value="1"/>
</dbReference>
<reference evidence="1 2" key="1">
    <citation type="submission" date="2022-01" db="EMBL/GenBank/DDBJ databases">
        <title>Whole genome-based taxonomy of the Shewanellaceae.</title>
        <authorList>
            <person name="Martin-Rodriguez A.J."/>
        </authorList>
    </citation>
    <scope>NUCLEOTIDE SEQUENCE [LARGE SCALE GENOMIC DNA]</scope>
    <source>
        <strain evidence="1 2">DSM 17177</strain>
    </source>
</reference>
<dbReference type="Proteomes" id="UP001203423">
    <property type="component" value="Unassembled WGS sequence"/>
</dbReference>
<sequence>MTRRIVTAFNAEGHSYIASDSEVTNTVVPSHDLLPGLSYDNVWMTKYGNHPEPGFTDVTKNIDIALSPSNGESILRITRFPPEKEFLDKLESMGTNRSKAFLDTLDFASDNPRHPLMHNTDSLDYGIVISGSIFMVLDDGETQLFPGDIVVQNHTNHAWSNRSNYQCVIAFVLLDTYLPKPK</sequence>
<protein>
    <submittedName>
        <fullName evidence="1">Cupin domain-containing protein</fullName>
    </submittedName>
</protein>
<evidence type="ECO:0000313" key="2">
    <source>
        <dbReference type="Proteomes" id="UP001203423"/>
    </source>
</evidence>
<evidence type="ECO:0000313" key="1">
    <source>
        <dbReference type="EMBL" id="MCL1127595.1"/>
    </source>
</evidence>
<dbReference type="InterPro" id="IPR047142">
    <property type="entry name" value="OryJ/VirC-like"/>
</dbReference>